<feature type="region of interest" description="Disordered" evidence="1">
    <location>
        <begin position="273"/>
        <end position="300"/>
    </location>
</feature>
<reference evidence="2 3" key="1">
    <citation type="submission" date="2018-08" db="EMBL/GenBank/DDBJ databases">
        <title>Parvularcula sp. SM1705, isolated from surface water of the South Sea China.</title>
        <authorList>
            <person name="Sun L."/>
        </authorList>
    </citation>
    <scope>NUCLEOTIDE SEQUENCE [LARGE SCALE GENOMIC DNA]</scope>
    <source>
        <strain evidence="2 3">SM1705</strain>
    </source>
</reference>
<sequence>MDSRDLINLPAGTRIERTELGVYVGKWLRRGFLTKRANHLAPLFARRVDARQLGALDPRPGVRFEPPTLASSRGNLRTDETLLCVEELSFPTKEGGRVLGDVSISFRLIDDSVLVAGLLNAGILQQISIELPRRLREILSAEVGRWAQRDVIENLLPIRDNTLAALSREIGPDAAKDHLGLGLQLINVTVILRTPDLYRASGARGPDLIADLARAREAMGTITSKADERAIAQMFDGIIRQHLLRTLNAGRAKIFVVPTEATGLLGNFQDIERMAGNDDDSDGPQGDGPPLLLPPEGEAA</sequence>
<evidence type="ECO:0000313" key="3">
    <source>
        <dbReference type="Proteomes" id="UP000264589"/>
    </source>
</evidence>
<comment type="caution">
    <text evidence="2">The sequence shown here is derived from an EMBL/GenBank/DDBJ whole genome shotgun (WGS) entry which is preliminary data.</text>
</comment>
<evidence type="ECO:0000313" key="2">
    <source>
        <dbReference type="EMBL" id="RFB05850.1"/>
    </source>
</evidence>
<organism evidence="2 3">
    <name type="scientific">Parvularcula marina</name>
    <dbReference type="NCBI Taxonomy" id="2292771"/>
    <lineage>
        <taxon>Bacteria</taxon>
        <taxon>Pseudomonadati</taxon>
        <taxon>Pseudomonadota</taxon>
        <taxon>Alphaproteobacteria</taxon>
        <taxon>Parvularculales</taxon>
        <taxon>Parvularculaceae</taxon>
        <taxon>Parvularcula</taxon>
    </lineage>
</organism>
<dbReference type="InParanoid" id="A0A371RK66"/>
<dbReference type="Proteomes" id="UP000264589">
    <property type="component" value="Unassembled WGS sequence"/>
</dbReference>
<dbReference type="AlphaFoldDB" id="A0A371RK66"/>
<accession>A0A371RK66</accession>
<evidence type="ECO:0008006" key="4">
    <source>
        <dbReference type="Google" id="ProtNLM"/>
    </source>
</evidence>
<evidence type="ECO:0000256" key="1">
    <source>
        <dbReference type="SAM" id="MobiDB-lite"/>
    </source>
</evidence>
<name>A0A371RK66_9PROT</name>
<proteinExistence type="predicted"/>
<protein>
    <recommendedName>
        <fullName evidence="4">Band 7 domain-containing protein</fullName>
    </recommendedName>
</protein>
<feature type="compositionally biased region" description="Low complexity" evidence="1">
    <location>
        <begin position="288"/>
        <end position="300"/>
    </location>
</feature>
<keyword evidence="3" id="KW-1185">Reference proteome</keyword>
<dbReference type="EMBL" id="QUQO01000001">
    <property type="protein sequence ID" value="RFB05850.1"/>
    <property type="molecule type" value="Genomic_DNA"/>
</dbReference>
<gene>
    <name evidence="2" type="ORF">DX908_11575</name>
</gene>